<dbReference type="InterPro" id="IPR005119">
    <property type="entry name" value="LysR_subst-bd"/>
</dbReference>
<accession>A0A2T0TG65</accession>
<dbReference type="PRINTS" id="PR00039">
    <property type="entry name" value="HTHLYSR"/>
</dbReference>
<organism evidence="7 8">
    <name type="scientific">Umezawaea tangerina</name>
    <dbReference type="NCBI Taxonomy" id="84725"/>
    <lineage>
        <taxon>Bacteria</taxon>
        <taxon>Bacillati</taxon>
        <taxon>Actinomycetota</taxon>
        <taxon>Actinomycetes</taxon>
        <taxon>Pseudonocardiales</taxon>
        <taxon>Pseudonocardiaceae</taxon>
        <taxon>Umezawaea</taxon>
    </lineage>
</organism>
<proteinExistence type="inferred from homology"/>
<name>A0A2T0TG65_9PSEU</name>
<keyword evidence="2" id="KW-0805">Transcription regulation</keyword>
<evidence type="ECO:0000256" key="4">
    <source>
        <dbReference type="ARBA" id="ARBA00023163"/>
    </source>
</evidence>
<evidence type="ECO:0000256" key="2">
    <source>
        <dbReference type="ARBA" id="ARBA00023015"/>
    </source>
</evidence>
<dbReference type="Pfam" id="PF00126">
    <property type="entry name" value="HTH_1"/>
    <property type="match status" value="1"/>
</dbReference>
<dbReference type="CDD" id="cd05466">
    <property type="entry name" value="PBP2_LTTR_substrate"/>
    <property type="match status" value="1"/>
</dbReference>
<dbReference type="Gene3D" id="3.40.190.10">
    <property type="entry name" value="Periplasmic binding protein-like II"/>
    <property type="match status" value="2"/>
</dbReference>
<evidence type="ECO:0000256" key="3">
    <source>
        <dbReference type="ARBA" id="ARBA00023125"/>
    </source>
</evidence>
<dbReference type="GO" id="GO:0000976">
    <property type="term" value="F:transcription cis-regulatory region binding"/>
    <property type="evidence" value="ECO:0007669"/>
    <property type="project" value="TreeGrafter"/>
</dbReference>
<dbReference type="SUPFAM" id="SSF46785">
    <property type="entry name" value="Winged helix' DNA-binding domain"/>
    <property type="match status" value="1"/>
</dbReference>
<keyword evidence="3 7" id="KW-0238">DNA-binding</keyword>
<dbReference type="InterPro" id="IPR036388">
    <property type="entry name" value="WH-like_DNA-bd_sf"/>
</dbReference>
<comment type="similarity">
    <text evidence="1">Belongs to the LysR transcriptional regulatory family.</text>
</comment>
<feature type="domain" description="HTH lysR-type" evidence="6">
    <location>
        <begin position="1"/>
        <end position="58"/>
    </location>
</feature>
<dbReference type="PANTHER" id="PTHR30126">
    <property type="entry name" value="HTH-TYPE TRANSCRIPTIONAL REGULATOR"/>
    <property type="match status" value="1"/>
</dbReference>
<evidence type="ECO:0000313" key="7">
    <source>
        <dbReference type="EMBL" id="PRY44635.1"/>
    </source>
</evidence>
<evidence type="ECO:0000256" key="5">
    <source>
        <dbReference type="SAM" id="MobiDB-lite"/>
    </source>
</evidence>
<keyword evidence="4" id="KW-0804">Transcription</keyword>
<evidence type="ECO:0000313" key="8">
    <source>
        <dbReference type="Proteomes" id="UP000239494"/>
    </source>
</evidence>
<evidence type="ECO:0000256" key="1">
    <source>
        <dbReference type="ARBA" id="ARBA00009437"/>
    </source>
</evidence>
<dbReference type="PROSITE" id="PS50931">
    <property type="entry name" value="HTH_LYSR"/>
    <property type="match status" value="1"/>
</dbReference>
<keyword evidence="8" id="KW-1185">Reference proteome</keyword>
<dbReference type="FunFam" id="1.10.10.10:FF:000001">
    <property type="entry name" value="LysR family transcriptional regulator"/>
    <property type="match status" value="1"/>
</dbReference>
<dbReference type="EMBL" id="PVTF01000002">
    <property type="protein sequence ID" value="PRY44635.1"/>
    <property type="molecule type" value="Genomic_DNA"/>
</dbReference>
<sequence>MDIRQLNAFRVVSQTGSITKAAAILGYSQSAVTSQIKKLEAVVRAPLFERRREGVRLTPGGERFLPYVTRLLRLSDEAMSVLAPKASLVGRMTIGASESITTYRLPDVIRHFHSAHPDVRLTLRTFHEGPAHMAEALARGDIDVAVTHCVDPGPEGAQSKRLATEPLTLVATPEHPLAERDVVTSADLCGTRTLIVQATCVYDVALRTALPADRTVAPFQFGTIEAVKIAARSGQGVALLPKVAVTDQLLAGELVELCWASPVTVSSYALWGENWEESRLLTALDAQLDRVAGEWHRPDRGPHGGIVPRIPSPSTGSRYPGLVSG</sequence>
<dbReference type="Gene3D" id="1.10.10.10">
    <property type="entry name" value="Winged helix-like DNA-binding domain superfamily/Winged helix DNA-binding domain"/>
    <property type="match status" value="1"/>
</dbReference>
<dbReference type="GO" id="GO:0003700">
    <property type="term" value="F:DNA-binding transcription factor activity"/>
    <property type="evidence" value="ECO:0007669"/>
    <property type="project" value="InterPro"/>
</dbReference>
<feature type="region of interest" description="Disordered" evidence="5">
    <location>
        <begin position="295"/>
        <end position="325"/>
    </location>
</feature>
<protein>
    <submittedName>
        <fullName evidence="7">DNA-binding transcriptional LysR family regulator</fullName>
    </submittedName>
</protein>
<comment type="caution">
    <text evidence="7">The sequence shown here is derived from an EMBL/GenBank/DDBJ whole genome shotgun (WGS) entry which is preliminary data.</text>
</comment>
<evidence type="ECO:0000259" key="6">
    <source>
        <dbReference type="PROSITE" id="PS50931"/>
    </source>
</evidence>
<dbReference type="InterPro" id="IPR036390">
    <property type="entry name" value="WH_DNA-bd_sf"/>
</dbReference>
<dbReference type="InterPro" id="IPR000847">
    <property type="entry name" value="LysR_HTH_N"/>
</dbReference>
<dbReference type="PANTHER" id="PTHR30126:SF40">
    <property type="entry name" value="HTH-TYPE TRANSCRIPTIONAL REGULATOR GLTR"/>
    <property type="match status" value="1"/>
</dbReference>
<dbReference type="SUPFAM" id="SSF53850">
    <property type="entry name" value="Periplasmic binding protein-like II"/>
    <property type="match status" value="1"/>
</dbReference>
<dbReference type="Pfam" id="PF03466">
    <property type="entry name" value="LysR_substrate"/>
    <property type="match status" value="1"/>
</dbReference>
<dbReference type="AlphaFoldDB" id="A0A2T0TG65"/>
<gene>
    <name evidence="7" type="ORF">CLV43_102200</name>
</gene>
<reference evidence="7 8" key="1">
    <citation type="submission" date="2018-03" db="EMBL/GenBank/DDBJ databases">
        <title>Genomic Encyclopedia of Archaeal and Bacterial Type Strains, Phase II (KMG-II): from individual species to whole genera.</title>
        <authorList>
            <person name="Goeker M."/>
        </authorList>
    </citation>
    <scope>NUCLEOTIDE SEQUENCE [LARGE SCALE GENOMIC DNA]</scope>
    <source>
        <strain evidence="7 8">DSM 44720</strain>
    </source>
</reference>
<dbReference type="Proteomes" id="UP000239494">
    <property type="component" value="Unassembled WGS sequence"/>
</dbReference>